<reference evidence="2 3" key="1">
    <citation type="submission" date="2013-11" db="EMBL/GenBank/DDBJ databases">
        <title>Elucidation of the Photorhabdus temperata genome and generation of transposon mutant library to identify motility mutants.</title>
        <authorList>
            <person name="Hurst S.G.IV."/>
            <person name="Micheals B."/>
            <person name="Abebe-Akele F."/>
            <person name="Rowedder H."/>
            <person name="Bullock H."/>
            <person name="Jackobeck R."/>
            <person name="Janicki E."/>
            <person name="Tisa L.S."/>
        </authorList>
    </citation>
    <scope>NUCLEOTIDE SEQUENCE [LARGE SCALE GENOMIC DNA]</scope>
    <source>
        <strain evidence="2 3">NC19</strain>
    </source>
</reference>
<evidence type="ECO:0000313" key="2">
    <source>
        <dbReference type="EMBL" id="ETS30548.1"/>
    </source>
</evidence>
<sequence>MNRIIPLIIVISYIFFIGFFIISVAIYKINQKKIDKIIESYEDENK</sequence>
<keyword evidence="1" id="KW-1133">Transmembrane helix</keyword>
<feature type="transmembrane region" description="Helical" evidence="1">
    <location>
        <begin position="6"/>
        <end position="27"/>
    </location>
</feature>
<dbReference type="AlphaFoldDB" id="W3V448"/>
<accession>W3V448</accession>
<dbReference type="PATRIC" id="fig|1004151.3.peg.3794"/>
<dbReference type="EMBL" id="AYSJ01000014">
    <property type="protein sequence ID" value="ETS30548.1"/>
    <property type="molecule type" value="Genomic_DNA"/>
</dbReference>
<keyword evidence="1" id="KW-0472">Membrane</keyword>
<comment type="caution">
    <text evidence="2">The sequence shown here is derived from an EMBL/GenBank/DDBJ whole genome shotgun (WGS) entry which is preliminary data.</text>
</comment>
<keyword evidence="1" id="KW-0812">Transmembrane</keyword>
<evidence type="ECO:0000313" key="3">
    <source>
        <dbReference type="Proteomes" id="UP000018957"/>
    </source>
</evidence>
<organism evidence="2 3">
    <name type="scientific">Photorhabdus khanii NC19</name>
    <dbReference type="NCBI Taxonomy" id="1004151"/>
    <lineage>
        <taxon>Bacteria</taxon>
        <taxon>Pseudomonadati</taxon>
        <taxon>Pseudomonadota</taxon>
        <taxon>Gammaproteobacteria</taxon>
        <taxon>Enterobacterales</taxon>
        <taxon>Morganellaceae</taxon>
        <taxon>Photorhabdus</taxon>
    </lineage>
</organism>
<keyword evidence="3" id="KW-1185">Reference proteome</keyword>
<evidence type="ECO:0000256" key="1">
    <source>
        <dbReference type="SAM" id="Phobius"/>
    </source>
</evidence>
<protein>
    <submittedName>
        <fullName evidence="2">Uncharacterized protein</fullName>
    </submittedName>
</protein>
<dbReference type="Proteomes" id="UP000018957">
    <property type="component" value="Unassembled WGS sequence"/>
</dbReference>
<gene>
    <name evidence="2" type="ORF">PTE_03903</name>
</gene>
<name>W3V448_9GAMM</name>
<proteinExistence type="predicted"/>